<evidence type="ECO:0000256" key="5">
    <source>
        <dbReference type="ARBA" id="ARBA00022781"/>
    </source>
</evidence>
<evidence type="ECO:0000256" key="10">
    <source>
        <dbReference type="ARBA" id="ARBA00023196"/>
    </source>
</evidence>
<dbReference type="HAMAP" id="MF_01347">
    <property type="entry name" value="ATP_synth_beta_bact"/>
    <property type="match status" value="1"/>
</dbReference>
<evidence type="ECO:0000256" key="9">
    <source>
        <dbReference type="ARBA" id="ARBA00023136"/>
    </source>
</evidence>
<dbReference type="Gene3D" id="2.40.10.170">
    <property type="match status" value="1"/>
</dbReference>
<evidence type="ECO:0000313" key="15">
    <source>
        <dbReference type="Proteomes" id="UP000319322"/>
    </source>
</evidence>
<reference evidence="14 15" key="3">
    <citation type="submission" date="2019-07" db="EMBL/GenBank/DDBJ databases">
        <authorList>
            <person name="Papic B."/>
        </authorList>
    </citation>
    <scope>NUCLEOTIDE SEQUENCE [LARGE SCALE GENOMIC DNA]</scope>
    <source>
        <strain evidence="14 15">L8b</strain>
    </source>
</reference>
<evidence type="ECO:0000256" key="6">
    <source>
        <dbReference type="ARBA" id="ARBA00022840"/>
    </source>
</evidence>
<dbReference type="SUPFAM" id="SSF50615">
    <property type="entry name" value="N-terminal domain of alpha and beta subunits of F1 ATP synthase"/>
    <property type="match status" value="1"/>
</dbReference>
<evidence type="ECO:0000256" key="7">
    <source>
        <dbReference type="ARBA" id="ARBA00022967"/>
    </source>
</evidence>
<dbReference type="InterPro" id="IPR000194">
    <property type="entry name" value="ATPase_F1/V1/A1_a/bsu_nucl-bd"/>
</dbReference>
<feature type="binding site" evidence="12">
    <location>
        <begin position="159"/>
        <end position="166"/>
    </location>
    <ligand>
        <name>ATP</name>
        <dbReference type="ChEBI" id="CHEBI:30616"/>
    </ligand>
</feature>
<keyword evidence="15" id="KW-1185">Reference proteome</keyword>
<gene>
    <name evidence="12 14" type="primary">atpD</name>
    <name evidence="14" type="ORF">FNE76_00465</name>
</gene>
<keyword evidence="9 12" id="KW-0472">Membrane</keyword>
<name>A0A553V3N3_9HELI</name>
<accession>A0A553V3N3</accession>
<dbReference type="GO" id="GO:0045259">
    <property type="term" value="C:proton-transporting ATP synthase complex"/>
    <property type="evidence" value="ECO:0007669"/>
    <property type="project" value="UniProtKB-KW"/>
</dbReference>
<evidence type="ECO:0000256" key="3">
    <source>
        <dbReference type="ARBA" id="ARBA00022448"/>
    </source>
</evidence>
<keyword evidence="8 12" id="KW-0406">Ion transport</keyword>
<dbReference type="EMBL" id="VKGC01000001">
    <property type="protein sequence ID" value="TSA87067.1"/>
    <property type="molecule type" value="Genomic_DNA"/>
</dbReference>
<dbReference type="InterPro" id="IPR036121">
    <property type="entry name" value="ATPase_F1/V1/A1_a/bsu_N_sf"/>
</dbReference>
<keyword evidence="12" id="KW-1003">Cell membrane</keyword>
<dbReference type="OrthoDB" id="9801639at2"/>
<dbReference type="GO" id="GO:0046933">
    <property type="term" value="F:proton-transporting ATP synthase activity, rotational mechanism"/>
    <property type="evidence" value="ECO:0007669"/>
    <property type="project" value="UniProtKB-UniRule"/>
</dbReference>
<dbReference type="FunFam" id="1.10.1140.10:FF:000001">
    <property type="entry name" value="ATP synthase subunit beta"/>
    <property type="match status" value="1"/>
</dbReference>
<feature type="domain" description="AAA+ ATPase" evidence="13">
    <location>
        <begin position="151"/>
        <end position="329"/>
    </location>
</feature>
<keyword evidence="7 12" id="KW-1278">Translocase</keyword>
<dbReference type="PANTHER" id="PTHR15184">
    <property type="entry name" value="ATP SYNTHASE"/>
    <property type="match status" value="1"/>
</dbReference>
<evidence type="ECO:0000256" key="8">
    <source>
        <dbReference type="ARBA" id="ARBA00023065"/>
    </source>
</evidence>
<dbReference type="GO" id="GO:0005886">
    <property type="term" value="C:plasma membrane"/>
    <property type="evidence" value="ECO:0007669"/>
    <property type="project" value="UniProtKB-SubCell"/>
</dbReference>
<keyword evidence="6 12" id="KW-0067">ATP-binding</keyword>
<dbReference type="Pfam" id="PF02874">
    <property type="entry name" value="ATP-synt_ab_N"/>
    <property type="match status" value="1"/>
</dbReference>
<dbReference type="Pfam" id="PF00006">
    <property type="entry name" value="ATP-synt_ab"/>
    <property type="match status" value="1"/>
</dbReference>
<dbReference type="InterPro" id="IPR020003">
    <property type="entry name" value="ATPase_a/bsu_AS"/>
</dbReference>
<dbReference type="CDD" id="cd18110">
    <property type="entry name" value="ATP-synt_F1_beta_C"/>
    <property type="match status" value="1"/>
</dbReference>
<keyword evidence="10 12" id="KW-0139">CF(1)</keyword>
<dbReference type="Proteomes" id="UP000319322">
    <property type="component" value="Unassembled WGS sequence"/>
</dbReference>
<evidence type="ECO:0000313" key="14">
    <source>
        <dbReference type="EMBL" id="TSA87067.1"/>
    </source>
</evidence>
<dbReference type="CDD" id="cd18115">
    <property type="entry name" value="ATP-synt_F1_beta_N"/>
    <property type="match status" value="1"/>
</dbReference>
<dbReference type="NCBIfam" id="TIGR01039">
    <property type="entry name" value="atpD"/>
    <property type="match status" value="1"/>
</dbReference>
<dbReference type="Gene3D" id="1.10.1140.10">
    <property type="entry name" value="Bovine Mitochondrial F1-atpase, Atp Synthase Beta Chain, Chain D, domain 3"/>
    <property type="match status" value="1"/>
</dbReference>
<reference evidence="14 15" key="1">
    <citation type="submission" date="2019-07" db="EMBL/GenBank/DDBJ databases">
        <title>Helicobacter labacensis sp. nov., Helicobacter mehlei sp. nov. and Helicobacter vulpis sp. nov., isolated from gastric mucosa of red fox (Vulpis vulpis).</title>
        <authorList>
            <person name="Kusar D."/>
            <person name="Gruntar I."/>
            <person name="Pate M."/>
            <person name="Zajc U."/>
            <person name="Ocepek M."/>
        </authorList>
    </citation>
    <scope>NUCLEOTIDE SEQUENCE [LARGE SCALE GENOMIC DNA]</scope>
    <source>
        <strain evidence="14 15">L8b</strain>
    </source>
</reference>
<proteinExistence type="inferred from homology"/>
<dbReference type="FunFam" id="3.40.50.300:FF:000004">
    <property type="entry name" value="ATP synthase subunit beta"/>
    <property type="match status" value="1"/>
</dbReference>
<evidence type="ECO:0000256" key="1">
    <source>
        <dbReference type="ARBA" id="ARBA00004170"/>
    </source>
</evidence>
<dbReference type="Pfam" id="PF22919">
    <property type="entry name" value="ATP-synt_VA_C"/>
    <property type="match status" value="1"/>
</dbReference>
<keyword evidence="4 12" id="KW-0547">Nucleotide-binding</keyword>
<keyword evidence="11 12" id="KW-0066">ATP synthesis</keyword>
<dbReference type="SUPFAM" id="SSF47917">
    <property type="entry name" value="C-terminal domain of alpha and beta subunits of F1 ATP synthase"/>
    <property type="match status" value="1"/>
</dbReference>
<reference evidence="15" key="2">
    <citation type="submission" date="2019-07" db="EMBL/GenBank/DDBJ databases">
        <title>Helicobacter labacensis sp. nov., Helicobacter mehlei sp. nov. and Helicobacter vulpis sp. nov., isolated from gastric mucosa of red fox (Vulpis vulpis).</title>
        <authorList>
            <person name="Papic B."/>
        </authorList>
    </citation>
    <scope>NUCLEOTIDE SEQUENCE [LARGE SCALE GENOMIC DNA]</scope>
    <source>
        <strain evidence="15">L8b</strain>
    </source>
</reference>
<protein>
    <recommendedName>
        <fullName evidence="12">ATP synthase subunit beta</fullName>
        <ecNumber evidence="12">7.1.2.2</ecNumber>
    </recommendedName>
    <alternativeName>
        <fullName evidence="12">ATP synthase F1 sector subunit beta</fullName>
    </alternativeName>
    <alternativeName>
        <fullName evidence="12">F-ATPase subunit beta</fullName>
    </alternativeName>
</protein>
<organism evidence="14 15">
    <name type="scientific">Helicobacter mehlei</name>
    <dbReference type="NCBI Taxonomy" id="2316080"/>
    <lineage>
        <taxon>Bacteria</taxon>
        <taxon>Pseudomonadati</taxon>
        <taxon>Campylobacterota</taxon>
        <taxon>Epsilonproteobacteria</taxon>
        <taxon>Campylobacterales</taxon>
        <taxon>Helicobacteraceae</taxon>
        <taxon>Helicobacter</taxon>
    </lineage>
</organism>
<evidence type="ECO:0000256" key="4">
    <source>
        <dbReference type="ARBA" id="ARBA00022741"/>
    </source>
</evidence>
<sequence length="482" mass="53207">MQVGKDKKEGHIIQVMGPVVDVDFDSYLPMIYEALDVVYDFDGESKHLVLEVAAHLGDKRVRTIAMDMTEGLTRGQKVVARGKMIEVPVGEAVLGRIFNVVGEVIDDKESLKEPTLWPIHRVAPAFEQQSTKTEMFETGIKVVDLLAPYSKGGKVGLFGGAGVGKTVIIMELIHNVAYKHSGYSVFAGVGERTREGNDLYHEMKEGGVLDKVALCYGQMNEPPGARNRIAFTGLTMAEYFRDEKGLDILMFIDNIFRYAQSGAEMSALLGRIPSAVGYQPTLASEMGKLQERITSTKKGSITSVQAVYVPADDLTDPAPASVFAHLDATTVLNRKIAEKGIYPAVDPLDSTSRILDPQVIGDLHYKVATGIQQILQKYKDLQDIIAILGMDELSEEDKRIVERARKVEKFLSQPFFVAEVFTGSPGKYVTLKETLEGFGGILEGKYDDIPENAFYMVGSIQEVIEKHEKMKTEGRDKKEKSA</sequence>
<dbReference type="InterPro" id="IPR024034">
    <property type="entry name" value="ATPase_F1/V1_b/a_C"/>
</dbReference>
<dbReference type="PANTHER" id="PTHR15184:SF71">
    <property type="entry name" value="ATP SYNTHASE SUBUNIT BETA, MITOCHONDRIAL"/>
    <property type="match status" value="1"/>
</dbReference>
<dbReference type="SMART" id="SM00382">
    <property type="entry name" value="AAA"/>
    <property type="match status" value="1"/>
</dbReference>
<keyword evidence="3 12" id="KW-0813">Transport</keyword>
<keyword evidence="5 12" id="KW-0375">Hydrogen ion transport</keyword>
<dbReference type="InterPro" id="IPR050053">
    <property type="entry name" value="ATPase_alpha/beta_chains"/>
</dbReference>
<evidence type="ECO:0000256" key="12">
    <source>
        <dbReference type="HAMAP-Rule" id="MF_01347"/>
    </source>
</evidence>
<comment type="catalytic activity">
    <reaction evidence="12">
        <text>ATP + H2O + 4 H(+)(in) = ADP + phosphate + 5 H(+)(out)</text>
        <dbReference type="Rhea" id="RHEA:57720"/>
        <dbReference type="ChEBI" id="CHEBI:15377"/>
        <dbReference type="ChEBI" id="CHEBI:15378"/>
        <dbReference type="ChEBI" id="CHEBI:30616"/>
        <dbReference type="ChEBI" id="CHEBI:43474"/>
        <dbReference type="ChEBI" id="CHEBI:456216"/>
        <dbReference type="EC" id="7.1.2.2"/>
    </reaction>
</comment>
<comment type="function">
    <text evidence="12">Produces ATP from ADP in the presence of a proton gradient across the membrane. The catalytic sites are hosted primarily by the beta subunits.</text>
</comment>
<comment type="caution">
    <text evidence="14">The sequence shown here is derived from an EMBL/GenBank/DDBJ whole genome shotgun (WGS) entry which is preliminary data.</text>
</comment>
<dbReference type="Gene3D" id="3.40.50.300">
    <property type="entry name" value="P-loop containing nucleotide triphosphate hydrolases"/>
    <property type="match status" value="1"/>
</dbReference>
<dbReference type="GO" id="GO:0005524">
    <property type="term" value="F:ATP binding"/>
    <property type="evidence" value="ECO:0007669"/>
    <property type="project" value="UniProtKB-UniRule"/>
</dbReference>
<comment type="subcellular location">
    <subcellularLocation>
        <location evidence="12">Cell membrane</location>
        <topology evidence="12">Peripheral membrane protein</topology>
    </subcellularLocation>
    <subcellularLocation>
        <location evidence="1">Membrane</location>
        <topology evidence="1">Peripheral membrane protein</topology>
    </subcellularLocation>
</comment>
<dbReference type="InterPro" id="IPR003593">
    <property type="entry name" value="AAA+_ATPase"/>
</dbReference>
<dbReference type="EC" id="7.1.2.2" evidence="12"/>
<evidence type="ECO:0000256" key="11">
    <source>
        <dbReference type="ARBA" id="ARBA00023310"/>
    </source>
</evidence>
<dbReference type="CDD" id="cd01133">
    <property type="entry name" value="F1-ATPase_beta_CD"/>
    <property type="match status" value="1"/>
</dbReference>
<dbReference type="InterPro" id="IPR004100">
    <property type="entry name" value="ATPase_F1/V1/A1_a/bsu_N"/>
</dbReference>
<evidence type="ECO:0000259" key="13">
    <source>
        <dbReference type="SMART" id="SM00382"/>
    </source>
</evidence>
<dbReference type="InterPro" id="IPR005722">
    <property type="entry name" value="ATP_synth_F1_bsu"/>
</dbReference>
<dbReference type="InterPro" id="IPR055190">
    <property type="entry name" value="ATP-synt_VA_C"/>
</dbReference>
<dbReference type="SUPFAM" id="SSF52540">
    <property type="entry name" value="P-loop containing nucleoside triphosphate hydrolases"/>
    <property type="match status" value="1"/>
</dbReference>
<comment type="similarity">
    <text evidence="2 12">Belongs to the ATPase alpha/beta chains family.</text>
</comment>
<dbReference type="InterPro" id="IPR027417">
    <property type="entry name" value="P-loop_NTPase"/>
</dbReference>
<evidence type="ECO:0000256" key="2">
    <source>
        <dbReference type="ARBA" id="ARBA00008936"/>
    </source>
</evidence>
<dbReference type="PROSITE" id="PS00152">
    <property type="entry name" value="ATPASE_ALPHA_BETA"/>
    <property type="match status" value="1"/>
</dbReference>
<dbReference type="AlphaFoldDB" id="A0A553V3N3"/>